<dbReference type="InterPro" id="IPR049500">
    <property type="entry name" value="Peptidase_M50B-like"/>
</dbReference>
<keyword evidence="1" id="KW-0812">Transmembrane</keyword>
<keyword evidence="1" id="KW-0472">Membrane</keyword>
<evidence type="ECO:0008006" key="4">
    <source>
        <dbReference type="Google" id="ProtNLM"/>
    </source>
</evidence>
<sequence length="242" mass="27163">MEYLKERLSIKFFLFIGLAFFLIQIPIIGDYFRIINTLIHESGHAFMALFGGNVESISLYMNADGVTHGTQSIWIIDFITCAAGYTIASLMAYVAFWLIKKKKHIFFIDMLLGVIIINLILWVRNPYGIFWLVSFGVLFLALLIKGSKKAIHNLVLLIASVLLVESVSTAYDIFSISIIQPDAAGDATNLSLLTAFIPAQVWGIYFFVQALFFIVLGFKKGLFCLGAGEIPQNYQFEGTKEF</sequence>
<protein>
    <recommendedName>
        <fullName evidence="4">M50 family peptidase</fullName>
    </recommendedName>
</protein>
<accession>A0A852TN57</accession>
<feature type="transmembrane region" description="Helical" evidence="1">
    <location>
        <begin position="154"/>
        <end position="179"/>
    </location>
</feature>
<reference evidence="3" key="2">
    <citation type="submission" date="2020-08" db="EMBL/GenBank/DDBJ databases">
        <title>The Agave Microbiome: Exploring the role of microbial communities in plant adaptations to desert environments.</title>
        <authorList>
            <person name="Partida-Martinez L.P."/>
        </authorList>
    </citation>
    <scope>NUCLEOTIDE SEQUENCE [LARGE SCALE GENOMIC DNA]</scope>
    <source>
        <strain evidence="3">AT2.8</strain>
    </source>
</reference>
<feature type="transmembrane region" description="Helical" evidence="1">
    <location>
        <begin position="199"/>
        <end position="218"/>
    </location>
</feature>
<feature type="transmembrane region" description="Helical" evidence="1">
    <location>
        <begin position="105"/>
        <end position="123"/>
    </location>
</feature>
<feature type="transmembrane region" description="Helical" evidence="1">
    <location>
        <begin position="12"/>
        <end position="32"/>
    </location>
</feature>
<dbReference type="EMBL" id="JACCBX010000027">
    <property type="protein sequence ID" value="NYE09675.1"/>
    <property type="molecule type" value="Genomic_DNA"/>
</dbReference>
<dbReference type="Proteomes" id="UP000548423">
    <property type="component" value="Unassembled WGS sequence"/>
</dbReference>
<feature type="transmembrane region" description="Helical" evidence="1">
    <location>
        <begin position="73"/>
        <end position="98"/>
    </location>
</feature>
<dbReference type="AlphaFoldDB" id="A0A852TN57"/>
<reference evidence="3" key="1">
    <citation type="submission" date="2020-07" db="EMBL/GenBank/DDBJ databases">
        <authorList>
            <person name="Partida-Martinez L."/>
            <person name="Huntemann M."/>
            <person name="Clum A."/>
            <person name="Wang J."/>
            <person name="Palaniappan K."/>
            <person name="Ritter S."/>
            <person name="Chen I.-M."/>
            <person name="Stamatis D."/>
            <person name="Reddy T."/>
            <person name="O'Malley R."/>
            <person name="Daum C."/>
            <person name="Shapiro N."/>
            <person name="Ivanova N."/>
            <person name="Kyrpides N."/>
            <person name="Woyke T."/>
        </authorList>
    </citation>
    <scope>NUCLEOTIDE SEQUENCE [LARGE SCALE GENOMIC DNA]</scope>
    <source>
        <strain evidence="3">AT2.8</strain>
    </source>
</reference>
<keyword evidence="1" id="KW-1133">Transmembrane helix</keyword>
<gene>
    <name evidence="2" type="ORF">F4694_006578</name>
</gene>
<proteinExistence type="predicted"/>
<organism evidence="2 3">
    <name type="scientific">Neobacillus niacini</name>
    <dbReference type="NCBI Taxonomy" id="86668"/>
    <lineage>
        <taxon>Bacteria</taxon>
        <taxon>Bacillati</taxon>
        <taxon>Bacillota</taxon>
        <taxon>Bacilli</taxon>
        <taxon>Bacillales</taxon>
        <taxon>Bacillaceae</taxon>
        <taxon>Neobacillus</taxon>
    </lineage>
</organism>
<evidence type="ECO:0000256" key="1">
    <source>
        <dbReference type="SAM" id="Phobius"/>
    </source>
</evidence>
<evidence type="ECO:0000313" key="3">
    <source>
        <dbReference type="Proteomes" id="UP000548423"/>
    </source>
</evidence>
<dbReference type="Pfam" id="PF13398">
    <property type="entry name" value="Peptidase_M50B"/>
    <property type="match status" value="1"/>
</dbReference>
<name>A0A852TN57_9BACI</name>
<feature type="transmembrane region" description="Helical" evidence="1">
    <location>
        <begin position="129"/>
        <end position="147"/>
    </location>
</feature>
<evidence type="ECO:0000313" key="2">
    <source>
        <dbReference type="EMBL" id="NYE09675.1"/>
    </source>
</evidence>
<comment type="caution">
    <text evidence="2">The sequence shown here is derived from an EMBL/GenBank/DDBJ whole genome shotgun (WGS) entry which is preliminary data.</text>
</comment>